<dbReference type="SUPFAM" id="SSF51556">
    <property type="entry name" value="Metallo-dependent hydrolases"/>
    <property type="match status" value="1"/>
</dbReference>
<evidence type="ECO:0000313" key="8">
    <source>
        <dbReference type="EMBL" id="MFG1710270.1"/>
    </source>
</evidence>
<evidence type="ECO:0000256" key="6">
    <source>
        <dbReference type="ARBA" id="ARBA00022833"/>
    </source>
</evidence>
<evidence type="ECO:0000256" key="5">
    <source>
        <dbReference type="ARBA" id="ARBA00022801"/>
    </source>
</evidence>
<keyword evidence="6" id="KW-0862">Zinc</keyword>
<dbReference type="PANTHER" id="PTHR11409">
    <property type="entry name" value="ADENOSINE DEAMINASE"/>
    <property type="match status" value="1"/>
</dbReference>
<dbReference type="InterPro" id="IPR001365">
    <property type="entry name" value="A_deaminase_dom"/>
</dbReference>
<evidence type="ECO:0000256" key="1">
    <source>
        <dbReference type="ARBA" id="ARBA00001947"/>
    </source>
</evidence>
<evidence type="ECO:0000313" key="9">
    <source>
        <dbReference type="Proteomes" id="UP001603978"/>
    </source>
</evidence>
<organism evidence="8 9">
    <name type="scientific">Nonomuraea marmarensis</name>
    <dbReference type="NCBI Taxonomy" id="3351344"/>
    <lineage>
        <taxon>Bacteria</taxon>
        <taxon>Bacillati</taxon>
        <taxon>Actinomycetota</taxon>
        <taxon>Actinomycetes</taxon>
        <taxon>Streptosporangiales</taxon>
        <taxon>Streptosporangiaceae</taxon>
        <taxon>Nonomuraea</taxon>
    </lineage>
</organism>
<evidence type="ECO:0000256" key="4">
    <source>
        <dbReference type="ARBA" id="ARBA00022723"/>
    </source>
</evidence>
<dbReference type="Gene3D" id="3.20.20.140">
    <property type="entry name" value="Metal-dependent hydrolases"/>
    <property type="match status" value="1"/>
</dbReference>
<proteinExistence type="inferred from homology"/>
<dbReference type="RefSeq" id="WP_393175881.1">
    <property type="nucleotide sequence ID" value="NZ_JBICRM010000046.1"/>
</dbReference>
<keyword evidence="9" id="KW-1185">Reference proteome</keyword>
<keyword evidence="4" id="KW-0479">Metal-binding</keyword>
<dbReference type="Pfam" id="PF00962">
    <property type="entry name" value="A_deaminase"/>
    <property type="match status" value="1"/>
</dbReference>
<protein>
    <recommendedName>
        <fullName evidence="3">adenosine deaminase</fullName>
        <ecNumber evidence="3">3.5.4.4</ecNumber>
    </recommendedName>
</protein>
<reference evidence="8 9" key="1">
    <citation type="submission" date="2024-10" db="EMBL/GenBank/DDBJ databases">
        <authorList>
            <person name="Topkara A.R."/>
            <person name="Saygin H."/>
        </authorList>
    </citation>
    <scope>NUCLEOTIDE SEQUENCE [LARGE SCALE GENOMIC DNA]</scope>
    <source>
        <strain evidence="8 9">M3C6</strain>
    </source>
</reference>
<accession>A0ABW7AS79</accession>
<dbReference type="NCBIfam" id="TIGR01430">
    <property type="entry name" value="aden_deam"/>
    <property type="match status" value="1"/>
</dbReference>
<feature type="domain" description="Adenosine deaminase" evidence="7">
    <location>
        <begin position="3"/>
        <end position="321"/>
    </location>
</feature>
<gene>
    <name evidence="8" type="primary">add</name>
    <name evidence="8" type="ORF">ACFLIM_44590</name>
</gene>
<evidence type="ECO:0000256" key="2">
    <source>
        <dbReference type="ARBA" id="ARBA00006676"/>
    </source>
</evidence>
<comment type="cofactor">
    <cofactor evidence="1">
        <name>Zn(2+)</name>
        <dbReference type="ChEBI" id="CHEBI:29105"/>
    </cofactor>
</comment>
<dbReference type="EC" id="3.5.4.4" evidence="3"/>
<evidence type="ECO:0000256" key="3">
    <source>
        <dbReference type="ARBA" id="ARBA00012784"/>
    </source>
</evidence>
<dbReference type="InterPro" id="IPR032466">
    <property type="entry name" value="Metal_Hydrolase"/>
</dbReference>
<dbReference type="EMBL" id="JBICRM010000046">
    <property type="protein sequence ID" value="MFG1710270.1"/>
    <property type="molecule type" value="Genomic_DNA"/>
</dbReference>
<comment type="caution">
    <text evidence="8">The sequence shown here is derived from an EMBL/GenBank/DDBJ whole genome shotgun (WGS) entry which is preliminary data.</text>
</comment>
<evidence type="ECO:0000259" key="7">
    <source>
        <dbReference type="Pfam" id="PF00962"/>
    </source>
</evidence>
<dbReference type="Proteomes" id="UP001603978">
    <property type="component" value="Unassembled WGS sequence"/>
</dbReference>
<name>A0ABW7AS79_9ACTN</name>
<comment type="similarity">
    <text evidence="2">Belongs to the metallo-dependent hydrolases superfamily. Adenosine and AMP deaminases family.</text>
</comment>
<dbReference type="PANTHER" id="PTHR11409:SF43">
    <property type="entry name" value="ADENOSINE DEAMINASE"/>
    <property type="match status" value="1"/>
</dbReference>
<sequence>MLVNLHTHLEGCVRPATAAELAREAGLPEPPGGWDAALRMRERADLTVFLAHVAAAYPVLAGLDGLARVAREAVEDAAADGCAFVEFRVGPSTHAGLGRPIREVLRAVCEGVADGSAATGVPAGVIACLLRHEPAPANDEVARAACALAGQGVVGLDVAGDELLYPALEPYKDAFAMARAAGLGLTAHAAEASAAPAVRQAVESLGVTRIGHGSRAADDLALLAWCADEGVCFEVCPTSNVLTGAANDLAGHPVHRFLAAGCRVVLGDDDPVTTGVRLGEEVSRLLSEGGLSPGSLDRIAATSVEVAFCPDDVRAGLRRRLAS</sequence>
<keyword evidence="5 8" id="KW-0378">Hydrolase</keyword>
<dbReference type="InterPro" id="IPR006330">
    <property type="entry name" value="Ado/ade_deaminase"/>
</dbReference>
<dbReference type="GO" id="GO:0016787">
    <property type="term" value="F:hydrolase activity"/>
    <property type="evidence" value="ECO:0007669"/>
    <property type="project" value="UniProtKB-KW"/>
</dbReference>